<gene>
    <name evidence="2" type="ORF">H3N35_12240</name>
</gene>
<dbReference type="EMBL" id="CP059693">
    <property type="protein sequence ID" value="WDE14122.1"/>
    <property type="molecule type" value="Genomic_DNA"/>
</dbReference>
<evidence type="ECO:0000313" key="3">
    <source>
        <dbReference type="Proteomes" id="UP001215231"/>
    </source>
</evidence>
<dbReference type="Pfam" id="PF11949">
    <property type="entry name" value="DUF3466"/>
    <property type="match status" value="1"/>
</dbReference>
<dbReference type="InterPro" id="IPR022562">
    <property type="entry name" value="DUF3466"/>
</dbReference>
<accession>A0ABY7VLP3</accession>
<reference evidence="2 3" key="1">
    <citation type="journal article" date="2022" name="Mar. Drugs">
        <title>Bioassay-Guided Fractionation Leads to the Detection of Cholic Acid Generated by the Rare Thalassomonas sp.</title>
        <authorList>
            <person name="Pheiffer F."/>
            <person name="Schneider Y.K."/>
            <person name="Hansen E.H."/>
            <person name="Andersen J.H."/>
            <person name="Isaksson J."/>
            <person name="Busche T."/>
            <person name="R C."/>
            <person name="Kalinowski J."/>
            <person name="Zyl L.V."/>
            <person name="Trindade M."/>
        </authorList>
    </citation>
    <scope>NUCLEOTIDE SEQUENCE [LARGE SCALE GENOMIC DNA]</scope>
    <source>
        <strain evidence="2 3">A5K-61T</strain>
    </source>
</reference>
<feature type="signal peptide" evidence="1">
    <location>
        <begin position="1"/>
        <end position="24"/>
    </location>
</feature>
<dbReference type="Proteomes" id="UP001215231">
    <property type="component" value="Chromosome"/>
</dbReference>
<protein>
    <submittedName>
        <fullName evidence="2">DUF3466 family protein</fullName>
    </submittedName>
</protein>
<sequence>MKKFVKSILAAGITSALCIANANAATYRVIDTGEVSGLEYTFAQKENVQGEKSLAGSNIYNFPVQYQYLDDDDFDNIDDYAESRHESVIDLKDLEDFTALKAGTPTANDLAWSKLWLSAITDSKYQKVGDSAVLVNINGETEEITVFDTTFDDGQLTRSTTNTVYGITNEGWVFGTGSSPYLPMDFTESDGDEVTHWVREFRNRGFLTTDQGSTIKSIIPAEAEHGGESSILDINDNRVAVGYSSTKFNVDALETIEDETGGCADPDVVDDIPYDVCIQNLRGNLYHLSAYKWILDESGDVISSEDLGMLVTPHEDDDRVYLATAQAVNNHGVAVGYAHGWVDENETTPSEGESRSTYAVVYKDGEVTDFTEDHGEYYASRANDINDQGIAVGYVTTIISGEVKTKFYYVDTNADNMQMVFPDDYFTGSASTAEAINENGMIVGTGEVETHNTSSTNPRRRHAFLYNKNDDSFVNLNDLLPCDSAYTIVEATDINEDNEIFATAVVKSQRRDAKGELMHDADGEVDVEDVVRAVKLVPIDGDIEGCNSVVEKVERNGAGFGLLSLFAMLTFGLRRKLKLSA</sequence>
<organism evidence="2 3">
    <name type="scientific">Thalassomonas haliotis</name>
    <dbReference type="NCBI Taxonomy" id="485448"/>
    <lineage>
        <taxon>Bacteria</taxon>
        <taxon>Pseudomonadati</taxon>
        <taxon>Pseudomonadota</taxon>
        <taxon>Gammaproteobacteria</taxon>
        <taxon>Alteromonadales</taxon>
        <taxon>Colwelliaceae</taxon>
        <taxon>Thalassomonas</taxon>
    </lineage>
</organism>
<name>A0ABY7VLP3_9GAMM</name>
<keyword evidence="3" id="KW-1185">Reference proteome</keyword>
<evidence type="ECO:0000256" key="1">
    <source>
        <dbReference type="SAM" id="SignalP"/>
    </source>
</evidence>
<feature type="chain" id="PRO_5047430676" evidence="1">
    <location>
        <begin position="25"/>
        <end position="581"/>
    </location>
</feature>
<proteinExistence type="predicted"/>
<evidence type="ECO:0000313" key="2">
    <source>
        <dbReference type="EMBL" id="WDE14122.1"/>
    </source>
</evidence>
<keyword evidence="1" id="KW-0732">Signal</keyword>
<dbReference type="RefSeq" id="WP_274054634.1">
    <property type="nucleotide sequence ID" value="NZ_CP059693.1"/>
</dbReference>